<evidence type="ECO:0000313" key="2">
    <source>
        <dbReference type="EMBL" id="QHT09127.1"/>
    </source>
</evidence>
<reference evidence="2" key="1">
    <citation type="journal article" date="2020" name="Nature">
        <title>Giant virus diversity and host interactions through global metagenomics.</title>
        <authorList>
            <person name="Schulz F."/>
            <person name="Roux S."/>
            <person name="Paez-Espino D."/>
            <person name="Jungbluth S."/>
            <person name="Walsh D.A."/>
            <person name="Denef V.J."/>
            <person name="McMahon K.D."/>
            <person name="Konstantinidis K.T."/>
            <person name="Eloe-Fadrosh E.A."/>
            <person name="Kyrpides N.C."/>
            <person name="Woyke T."/>
        </authorList>
    </citation>
    <scope>NUCLEOTIDE SEQUENCE</scope>
    <source>
        <strain evidence="2">GVMAG-M-3300023110-24</strain>
    </source>
</reference>
<sequence length="359" mass="40407">MADNFEVNIDEGIQNINLDDINIVNDTIDDNNLLGVDLLVDPNKIKSSTSNEDLSYKNDDDISVSYSPKDPEVKNINTYSESKSIPLSDPILDNVISEDEGEEEYKPIHKMNSQDIKNEKIDLIYKFKKLESQGIRTTMNYTMNSHLDDMRNEYTKLKKQRELENSIKFQRKMLMACITGIEFLNGRFDPFSVKLDGWSESVNENINDYDEVFEELAEKYSGPGESSPELRLLFMLGGSAFMFHLTNTMFKTSLPGMDQILSQNPELKKQFAEAAVNGMSGNNNNTSSGGGMPNMMSMMSGLMGGGRENMNNYRAEMNPPDNDLDDIINQMNLNPNNIDLDSISLNSGESKNDGITLNI</sequence>
<feature type="region of interest" description="Disordered" evidence="1">
    <location>
        <begin position="340"/>
        <end position="359"/>
    </location>
</feature>
<dbReference type="AlphaFoldDB" id="A0A6C0CXY4"/>
<dbReference type="InterPro" id="IPR043910">
    <property type="entry name" value="DUF5767"/>
</dbReference>
<feature type="region of interest" description="Disordered" evidence="1">
    <location>
        <begin position="49"/>
        <end position="69"/>
    </location>
</feature>
<dbReference type="Pfam" id="PF19071">
    <property type="entry name" value="DUF5767"/>
    <property type="match status" value="1"/>
</dbReference>
<proteinExistence type="predicted"/>
<evidence type="ECO:0000256" key="1">
    <source>
        <dbReference type="SAM" id="MobiDB-lite"/>
    </source>
</evidence>
<dbReference type="EMBL" id="MN739508">
    <property type="protein sequence ID" value="QHT09127.1"/>
    <property type="molecule type" value="Genomic_DNA"/>
</dbReference>
<organism evidence="2">
    <name type="scientific">viral metagenome</name>
    <dbReference type="NCBI Taxonomy" id="1070528"/>
    <lineage>
        <taxon>unclassified sequences</taxon>
        <taxon>metagenomes</taxon>
        <taxon>organismal metagenomes</taxon>
    </lineage>
</organism>
<protein>
    <submittedName>
        <fullName evidence="2">Uncharacterized protein</fullName>
    </submittedName>
</protein>
<name>A0A6C0CXY4_9ZZZZ</name>
<accession>A0A6C0CXY4</accession>